<keyword evidence="3" id="KW-1185">Reference proteome</keyword>
<sequence length="422" mass="46988">MDVPDYARDCLHGCAHVGTALDSPDENPTIIHWKVSRPGYNYYFCATHRVEHCMYTDASLDQPYCGECAAVYYRGSINVVWMKNQDRASNMGDAEQRTAAAVRKLLALKHAMQMEGNQDGRSGADLSNSETSSDNPSALDSLFSFPSAHEFPDHGERIPRSDITYRVLGTVLIAHRRQDGMFLLPFYSYQGAIGYMPCGLDLDSRSPFITLAQYEEHGDPIFKSARIWACKHQGLPQLPRDIRWVLWNIYMLANEALSCPNETIDGIWKWRGWLWYFYGLADELFAAHHFDAASPEEDWFRQPVRRNSIAHGPPNDGDEHVLGGQADVPDQEPSVDDDGHDDVNDLPASEQSHHQSEVSSSETVIHHEEASPLLTEAVDVGATIAQDVAGGEAGTFQQVAADEETSSPGEDTPDEDTSEEDN</sequence>
<feature type="region of interest" description="Disordered" evidence="1">
    <location>
        <begin position="116"/>
        <end position="137"/>
    </location>
</feature>
<feature type="compositionally biased region" description="Acidic residues" evidence="1">
    <location>
        <begin position="329"/>
        <end position="340"/>
    </location>
</feature>
<evidence type="ECO:0000313" key="3">
    <source>
        <dbReference type="Proteomes" id="UP000827724"/>
    </source>
</evidence>
<feature type="compositionally biased region" description="Acidic residues" evidence="1">
    <location>
        <begin position="401"/>
        <end position="422"/>
    </location>
</feature>
<proteinExistence type="predicted"/>
<dbReference type="AlphaFoldDB" id="A0A9P8QKR1"/>
<evidence type="ECO:0000256" key="1">
    <source>
        <dbReference type="SAM" id="MobiDB-lite"/>
    </source>
</evidence>
<reference evidence="2" key="1">
    <citation type="submission" date="2021-08" db="EMBL/GenBank/DDBJ databases">
        <title>Chromosome-Level Trichoderma cornu-damae using Hi-C Data.</title>
        <authorList>
            <person name="Kim C.S."/>
        </authorList>
    </citation>
    <scope>NUCLEOTIDE SEQUENCE</scope>
    <source>
        <strain evidence="2">KA19-0412C</strain>
    </source>
</reference>
<accession>A0A9P8QKR1</accession>
<gene>
    <name evidence="2" type="ORF">Trco_007583</name>
</gene>
<protein>
    <submittedName>
        <fullName evidence="2">Gtpase-activator for ras gtpase</fullName>
    </submittedName>
</protein>
<dbReference type="Proteomes" id="UP000827724">
    <property type="component" value="Unassembled WGS sequence"/>
</dbReference>
<evidence type="ECO:0000313" key="2">
    <source>
        <dbReference type="EMBL" id="KAH6604137.1"/>
    </source>
</evidence>
<feature type="region of interest" description="Disordered" evidence="1">
    <location>
        <begin position="306"/>
        <end position="422"/>
    </location>
</feature>
<dbReference type="OrthoDB" id="4864073at2759"/>
<organism evidence="2 3">
    <name type="scientific">Trichoderma cornu-damae</name>
    <dbReference type="NCBI Taxonomy" id="654480"/>
    <lineage>
        <taxon>Eukaryota</taxon>
        <taxon>Fungi</taxon>
        <taxon>Dikarya</taxon>
        <taxon>Ascomycota</taxon>
        <taxon>Pezizomycotina</taxon>
        <taxon>Sordariomycetes</taxon>
        <taxon>Hypocreomycetidae</taxon>
        <taxon>Hypocreales</taxon>
        <taxon>Hypocreaceae</taxon>
        <taxon>Trichoderma</taxon>
    </lineage>
</organism>
<comment type="caution">
    <text evidence="2">The sequence shown here is derived from an EMBL/GenBank/DDBJ whole genome shotgun (WGS) entry which is preliminary data.</text>
</comment>
<name>A0A9P8QKR1_9HYPO</name>
<dbReference type="EMBL" id="JAIWOZ010000006">
    <property type="protein sequence ID" value="KAH6604137.1"/>
    <property type="molecule type" value="Genomic_DNA"/>
</dbReference>